<dbReference type="PANTHER" id="PTHR46674">
    <property type="entry name" value="INACTIVE PEPTIDYL-PROLYL CIS-TRANS ISOMERASE FKBP6"/>
    <property type="match status" value="1"/>
</dbReference>
<dbReference type="EC" id="5.2.1.8" evidence="4"/>
<dbReference type="GO" id="GO:0007283">
    <property type="term" value="P:spermatogenesis"/>
    <property type="evidence" value="ECO:0007669"/>
    <property type="project" value="TreeGrafter"/>
</dbReference>
<evidence type="ECO:0000313" key="7">
    <source>
        <dbReference type="EMBL" id="CAG6657528.1"/>
    </source>
</evidence>
<dbReference type="InterPro" id="IPR011990">
    <property type="entry name" value="TPR-like_helical_dom_sf"/>
</dbReference>
<dbReference type="Gene3D" id="1.25.40.10">
    <property type="entry name" value="Tetratricopeptide repeat domain"/>
    <property type="match status" value="1"/>
</dbReference>
<evidence type="ECO:0000256" key="2">
    <source>
        <dbReference type="ARBA" id="ARBA00022737"/>
    </source>
</evidence>
<evidence type="ECO:0000256" key="5">
    <source>
        <dbReference type="SAM" id="Coils"/>
    </source>
</evidence>
<accession>A0A8D8WG04</accession>
<dbReference type="Gene3D" id="3.10.50.40">
    <property type="match status" value="1"/>
</dbReference>
<dbReference type="AlphaFoldDB" id="A0A8D8WG04"/>
<name>A0A8D8WG04_9HEMI</name>
<organism evidence="7">
    <name type="scientific">Cacopsylla melanoneura</name>
    <dbReference type="NCBI Taxonomy" id="428564"/>
    <lineage>
        <taxon>Eukaryota</taxon>
        <taxon>Metazoa</taxon>
        <taxon>Ecdysozoa</taxon>
        <taxon>Arthropoda</taxon>
        <taxon>Hexapoda</taxon>
        <taxon>Insecta</taxon>
        <taxon>Pterygota</taxon>
        <taxon>Neoptera</taxon>
        <taxon>Paraneoptera</taxon>
        <taxon>Hemiptera</taxon>
        <taxon>Sternorrhyncha</taxon>
        <taxon>Psylloidea</taxon>
        <taxon>Psyllidae</taxon>
        <taxon>Psyllinae</taxon>
        <taxon>Cacopsylla</taxon>
    </lineage>
</organism>
<dbReference type="InterPro" id="IPR046357">
    <property type="entry name" value="PPIase_dom_sf"/>
</dbReference>
<comment type="similarity">
    <text evidence="1">Belongs to the FKBP6 family.</text>
</comment>
<dbReference type="InterPro" id="IPR042282">
    <property type="entry name" value="FKBP6/shu"/>
</dbReference>
<feature type="domain" description="PPIase FKBP-type" evidence="6">
    <location>
        <begin position="109"/>
        <end position="199"/>
    </location>
</feature>
<comment type="catalytic activity">
    <reaction evidence="4">
        <text>[protein]-peptidylproline (omega=180) = [protein]-peptidylproline (omega=0)</text>
        <dbReference type="Rhea" id="RHEA:16237"/>
        <dbReference type="Rhea" id="RHEA-COMP:10747"/>
        <dbReference type="Rhea" id="RHEA-COMP:10748"/>
        <dbReference type="ChEBI" id="CHEBI:83833"/>
        <dbReference type="ChEBI" id="CHEBI:83834"/>
        <dbReference type="EC" id="5.2.1.8"/>
    </reaction>
</comment>
<dbReference type="GO" id="GO:0051879">
    <property type="term" value="F:Hsp90 protein binding"/>
    <property type="evidence" value="ECO:0007669"/>
    <property type="project" value="TreeGrafter"/>
</dbReference>
<feature type="coiled-coil region" evidence="5">
    <location>
        <begin position="340"/>
        <end position="376"/>
    </location>
</feature>
<proteinExistence type="inferred from homology"/>
<protein>
    <recommendedName>
        <fullName evidence="4">peptidylprolyl isomerase</fullName>
        <ecNumber evidence="4">5.2.1.8</ecNumber>
    </recommendedName>
</protein>
<dbReference type="PROSITE" id="PS50059">
    <property type="entry name" value="FKBP_PPIASE"/>
    <property type="match status" value="1"/>
</dbReference>
<dbReference type="GO" id="GO:0005737">
    <property type="term" value="C:cytoplasm"/>
    <property type="evidence" value="ECO:0007669"/>
    <property type="project" value="TreeGrafter"/>
</dbReference>
<keyword evidence="3" id="KW-0802">TPR repeat</keyword>
<dbReference type="PANTHER" id="PTHR46674:SF1">
    <property type="entry name" value="INACTIVE PEPTIDYL-PROLYL CIS-TRANS ISOMERASE FKBP6"/>
    <property type="match status" value="1"/>
</dbReference>
<dbReference type="GO" id="GO:0034587">
    <property type="term" value="P:piRNA processing"/>
    <property type="evidence" value="ECO:0007669"/>
    <property type="project" value="TreeGrafter"/>
</dbReference>
<dbReference type="GO" id="GO:0003755">
    <property type="term" value="F:peptidyl-prolyl cis-trans isomerase activity"/>
    <property type="evidence" value="ECO:0007669"/>
    <property type="project" value="UniProtKB-KW"/>
</dbReference>
<dbReference type="EMBL" id="HBUF01188680">
    <property type="protein sequence ID" value="CAG6657528.1"/>
    <property type="molecule type" value="Transcribed_RNA"/>
</dbReference>
<keyword evidence="5" id="KW-0175">Coiled coil</keyword>
<evidence type="ECO:0000256" key="3">
    <source>
        <dbReference type="ARBA" id="ARBA00022803"/>
    </source>
</evidence>
<evidence type="ECO:0000256" key="4">
    <source>
        <dbReference type="PROSITE-ProRule" id="PRU00277"/>
    </source>
</evidence>
<sequence>MEDLKISGHSRKLAKGINLSDLTKDGCELVFNKTDEEYEDTFDTEHDYNFDDVMKFAKLDLLEPEESGNTLDKYKKNMISVPYGPNNTEDGKLMKRIKSEGIGECPVLGAHVQVHYMYYTELQEIPIDITYLRKSFPEKFILGASGLIEAFEYAILSMKKGEKSDFFASYELCFKEHGCPPRIPPKADLLFEIQLVNFTLNPELTRSTGDQDSDVLVKSQSEEPQFERVLTRAKELGAIGKLAFGERNTQGAIRRYREAVRLLLNTQVMNQEDQMQLEEYLCKVYRNLMILHNSNKDYKSSCACANNALQFAHHYAVKDHRLFFLWGKAQNGIQEWTSAIRNLKTALKLTTKNSEKAEIEKEIRHAETKYQSYQSMQRSQFGRMFGPSSNNISRAYAENEPVRPATLEEIPVDSEAVNKTETEADDVADEYKDFKRLMEINMTELKMNETVYEDNLGVTAEFTRQEIDIIKQIARKIGLKCKILWNNPRKLKPCIHLEVIKIN</sequence>
<dbReference type="SUPFAM" id="SSF54534">
    <property type="entry name" value="FKBP-like"/>
    <property type="match status" value="1"/>
</dbReference>
<reference evidence="7" key="1">
    <citation type="submission" date="2021-05" db="EMBL/GenBank/DDBJ databases">
        <authorList>
            <person name="Alioto T."/>
            <person name="Alioto T."/>
            <person name="Gomez Garrido J."/>
        </authorList>
    </citation>
    <scope>NUCLEOTIDE SEQUENCE</scope>
</reference>
<evidence type="ECO:0000256" key="1">
    <source>
        <dbReference type="ARBA" id="ARBA00009648"/>
    </source>
</evidence>
<dbReference type="InterPro" id="IPR001179">
    <property type="entry name" value="PPIase_FKBP_dom"/>
</dbReference>
<evidence type="ECO:0000259" key="6">
    <source>
        <dbReference type="PROSITE" id="PS50059"/>
    </source>
</evidence>
<keyword evidence="2" id="KW-0677">Repeat</keyword>
<keyword evidence="4" id="KW-0697">Rotamase</keyword>
<dbReference type="SUPFAM" id="SSF48452">
    <property type="entry name" value="TPR-like"/>
    <property type="match status" value="1"/>
</dbReference>
<dbReference type="Pfam" id="PF00254">
    <property type="entry name" value="FKBP_C"/>
    <property type="match status" value="1"/>
</dbReference>
<keyword evidence="4 7" id="KW-0413">Isomerase</keyword>